<gene>
    <name evidence="1" type="ORF">OFUS_LOCUS12854</name>
</gene>
<protein>
    <submittedName>
        <fullName evidence="1">Uncharacterized protein</fullName>
    </submittedName>
</protein>
<organism evidence="1 2">
    <name type="scientific">Owenia fusiformis</name>
    <name type="common">Polychaete worm</name>
    <dbReference type="NCBI Taxonomy" id="6347"/>
    <lineage>
        <taxon>Eukaryota</taxon>
        <taxon>Metazoa</taxon>
        <taxon>Spiralia</taxon>
        <taxon>Lophotrochozoa</taxon>
        <taxon>Annelida</taxon>
        <taxon>Polychaeta</taxon>
        <taxon>Sedentaria</taxon>
        <taxon>Canalipalpata</taxon>
        <taxon>Sabellida</taxon>
        <taxon>Oweniida</taxon>
        <taxon>Oweniidae</taxon>
        <taxon>Owenia</taxon>
    </lineage>
</organism>
<evidence type="ECO:0000313" key="1">
    <source>
        <dbReference type="EMBL" id="CAH1787078.1"/>
    </source>
</evidence>
<dbReference type="PANTHER" id="PTHR47572">
    <property type="entry name" value="LIPOPROTEIN-RELATED"/>
    <property type="match status" value="1"/>
</dbReference>
<accession>A0A8J1U0T0</accession>
<dbReference type="PANTHER" id="PTHR47572:SF4">
    <property type="entry name" value="LACTONASE DRP35"/>
    <property type="match status" value="1"/>
</dbReference>
<dbReference type="SUPFAM" id="SSF63829">
    <property type="entry name" value="Calcium-dependent phosphotriesterase"/>
    <property type="match status" value="1"/>
</dbReference>
<proteinExistence type="predicted"/>
<dbReference type="OrthoDB" id="423498at2759"/>
<comment type="caution">
    <text evidence="1">The sequence shown here is derived from an EMBL/GenBank/DDBJ whole genome shotgun (WGS) entry which is preliminary data.</text>
</comment>
<dbReference type="AlphaFoldDB" id="A0A8J1U0T0"/>
<dbReference type="Proteomes" id="UP000749559">
    <property type="component" value="Unassembled WGS sequence"/>
</dbReference>
<dbReference type="InterPro" id="IPR011042">
    <property type="entry name" value="6-blade_b-propeller_TolB-like"/>
</dbReference>
<reference evidence="1" key="1">
    <citation type="submission" date="2022-03" db="EMBL/GenBank/DDBJ databases">
        <authorList>
            <person name="Martin C."/>
        </authorList>
    </citation>
    <scope>NUCLEOTIDE SEQUENCE</scope>
</reference>
<dbReference type="Gene3D" id="2.120.10.30">
    <property type="entry name" value="TolB, C-terminal domain"/>
    <property type="match status" value="1"/>
</dbReference>
<dbReference type="EMBL" id="CAIIXF020000006">
    <property type="protein sequence ID" value="CAH1787078.1"/>
    <property type="molecule type" value="Genomic_DNA"/>
</dbReference>
<dbReference type="InterPro" id="IPR013658">
    <property type="entry name" value="SGL"/>
</dbReference>
<evidence type="ECO:0000313" key="2">
    <source>
        <dbReference type="Proteomes" id="UP000749559"/>
    </source>
</evidence>
<dbReference type="Pfam" id="PF08450">
    <property type="entry name" value="SGL"/>
    <property type="match status" value="1"/>
</dbReference>
<keyword evidence="2" id="KW-1185">Reference proteome</keyword>
<name>A0A8J1U0T0_OWEFU</name>
<sequence>MKSCWKNCSASAVGSEDGSILSGCIQLCKVKNCETHTKPADFELIIDGLGSPESPVFTRNGNLYTTAYMAGEIRKIDLENRKSNVLTTLSVNGLVGMPAGSQCDLDNNIWVADVRLGLLKVNQNGSFQQVATKDSQGDVVQGCNDLTCTFDYQGNLWITAPYGPIAPNTFTESSEEAFGSVYCYNKTTDELKKVTSGFIYPNGIVVKHDDHGNPVKLIFAVTYNKNSPLWSFDIIGPCQIRNKQVWGSLPANSVVDGLELDEEGNLIVLEYESGTMYVFGPNGGSPMCRINLPFLNATNIVFTPNSNELYMTEHEFDGLWKIHWKHKGMKQYCETF</sequence>
<dbReference type="InterPro" id="IPR051262">
    <property type="entry name" value="SMP-30/CGR1_Lactonase"/>
</dbReference>